<sequence length="292" mass="32158">MKKTTLILGCGDIGTFLGKELHGVGHRVVGVRRDARELADTVIKGVSADLGDAEALAALPDADILVYVVSADRFEEDAYRAAYPDGLKAVLAEFAERKRAPRHVFFVSSTSVYAQQDGEVVDEESPTEPRGFSGVLMREAEQALIEHRLPGSVVRFSGIYGPGRDRLIRQVGEGRIAAATPTMYSNRIHRDDCAGVLVHLIERALAGETLHKLYLASDCEPAPIHEVMTWLAKQLKVESSETIQSPLRRRASKRCDNTRLLESGYRFRYPSFREGYAQVLRAGGHLPDPAMG</sequence>
<organism evidence="2 3">
    <name type="scientific">Halomonas eurihalina</name>
    <dbReference type="NCBI Taxonomy" id="42566"/>
    <lineage>
        <taxon>Bacteria</taxon>
        <taxon>Pseudomonadati</taxon>
        <taxon>Pseudomonadota</taxon>
        <taxon>Gammaproteobacteria</taxon>
        <taxon>Oceanospirillales</taxon>
        <taxon>Halomonadaceae</taxon>
        <taxon>Halomonas</taxon>
    </lineage>
</organism>
<keyword evidence="3" id="KW-1185">Reference proteome</keyword>
<dbReference type="OrthoDB" id="9808276at2"/>
<dbReference type="InterPro" id="IPR036291">
    <property type="entry name" value="NAD(P)-bd_dom_sf"/>
</dbReference>
<dbReference type="InterPro" id="IPR051783">
    <property type="entry name" value="NAD(P)-dependent_oxidoreduct"/>
</dbReference>
<dbReference type="SUPFAM" id="SSF51735">
    <property type="entry name" value="NAD(P)-binding Rossmann-fold domains"/>
    <property type="match status" value="1"/>
</dbReference>
<name>A0A5D9DCC6_HALER</name>
<evidence type="ECO:0000259" key="1">
    <source>
        <dbReference type="Pfam" id="PF01370"/>
    </source>
</evidence>
<dbReference type="AlphaFoldDB" id="A0A5D9DCC6"/>
<accession>A0A5D9DCC6</accession>
<dbReference type="GO" id="GO:0004029">
    <property type="term" value="F:aldehyde dehydrogenase (NAD+) activity"/>
    <property type="evidence" value="ECO:0007669"/>
    <property type="project" value="TreeGrafter"/>
</dbReference>
<dbReference type="RefSeq" id="WP_149321647.1">
    <property type="nucleotide sequence ID" value="NZ_JARWAH010000005.1"/>
</dbReference>
<dbReference type="CDD" id="cd05266">
    <property type="entry name" value="SDR_a4"/>
    <property type="match status" value="1"/>
</dbReference>
<proteinExistence type="predicted"/>
<dbReference type="EMBL" id="VTPU01000005">
    <property type="protein sequence ID" value="TZG40411.1"/>
    <property type="molecule type" value="Genomic_DNA"/>
</dbReference>
<dbReference type="Proteomes" id="UP000324260">
    <property type="component" value="Unassembled WGS sequence"/>
</dbReference>
<gene>
    <name evidence="2" type="ORF">FZZ93_07205</name>
</gene>
<dbReference type="Gene3D" id="3.40.50.720">
    <property type="entry name" value="NAD(P)-binding Rossmann-like Domain"/>
    <property type="match status" value="1"/>
</dbReference>
<comment type="caution">
    <text evidence="2">The sequence shown here is derived from an EMBL/GenBank/DDBJ whole genome shotgun (WGS) entry which is preliminary data.</text>
</comment>
<reference evidence="2 3" key="1">
    <citation type="submission" date="2019-08" db="EMBL/GenBank/DDBJ databases">
        <title>Draft Genome Sequence of Halomonas eurihalina Isolated from Preserved Hide-surface.</title>
        <authorList>
            <person name="Hussain S.A."/>
            <person name="Xu A."/>
            <person name="Sarker M."/>
            <person name="Sommers C."/>
        </authorList>
    </citation>
    <scope>NUCLEOTIDE SEQUENCE [LARGE SCALE GENOMIC DNA]</scope>
    <source>
        <strain evidence="2 3">MS1</strain>
    </source>
</reference>
<feature type="domain" description="NAD-dependent epimerase/dehydratase" evidence="1">
    <location>
        <begin position="6"/>
        <end position="172"/>
    </location>
</feature>
<evidence type="ECO:0000313" key="3">
    <source>
        <dbReference type="Proteomes" id="UP000324260"/>
    </source>
</evidence>
<dbReference type="GO" id="GO:0005737">
    <property type="term" value="C:cytoplasm"/>
    <property type="evidence" value="ECO:0007669"/>
    <property type="project" value="TreeGrafter"/>
</dbReference>
<evidence type="ECO:0000313" key="2">
    <source>
        <dbReference type="EMBL" id="TZG40411.1"/>
    </source>
</evidence>
<dbReference type="Pfam" id="PF01370">
    <property type="entry name" value="Epimerase"/>
    <property type="match status" value="1"/>
</dbReference>
<dbReference type="PANTHER" id="PTHR48079">
    <property type="entry name" value="PROTEIN YEEZ"/>
    <property type="match status" value="1"/>
</dbReference>
<dbReference type="InterPro" id="IPR001509">
    <property type="entry name" value="Epimerase_deHydtase"/>
</dbReference>
<dbReference type="PANTHER" id="PTHR48079:SF6">
    <property type="entry name" value="NAD(P)-BINDING DOMAIN-CONTAINING PROTEIN-RELATED"/>
    <property type="match status" value="1"/>
</dbReference>
<protein>
    <submittedName>
        <fullName evidence="2">SDR family oxidoreductase</fullName>
    </submittedName>
</protein>